<evidence type="ECO:0000313" key="1">
    <source>
        <dbReference type="EMBL" id="MDP4528477.1"/>
    </source>
</evidence>
<evidence type="ECO:0000313" key="2">
    <source>
        <dbReference type="Proteomes" id="UP001236258"/>
    </source>
</evidence>
<proteinExistence type="predicted"/>
<gene>
    <name evidence="1" type="ORF">Q3O59_05455</name>
</gene>
<keyword evidence="2" id="KW-1185">Reference proteome</keyword>
<dbReference type="InterPro" id="IPR012675">
    <property type="entry name" value="Beta-grasp_dom_sf"/>
</dbReference>
<dbReference type="SUPFAM" id="SSF54285">
    <property type="entry name" value="MoaD/ThiS"/>
    <property type="match status" value="1"/>
</dbReference>
<dbReference type="InterPro" id="IPR003749">
    <property type="entry name" value="ThiS/MoaD-like"/>
</dbReference>
<organism evidence="1 2">
    <name type="scientific">Alkalimonas delamerensis</name>
    <dbReference type="NCBI Taxonomy" id="265981"/>
    <lineage>
        <taxon>Bacteria</taxon>
        <taxon>Pseudomonadati</taxon>
        <taxon>Pseudomonadota</taxon>
        <taxon>Gammaproteobacteria</taxon>
        <taxon>Alkalimonas</taxon>
    </lineage>
</organism>
<reference evidence="1 2" key="1">
    <citation type="submission" date="2023-08" db="EMBL/GenBank/DDBJ databases">
        <authorList>
            <person name="Joshi A."/>
            <person name="Thite S."/>
        </authorList>
    </citation>
    <scope>NUCLEOTIDE SEQUENCE [LARGE SCALE GENOMIC DNA]</scope>
    <source>
        <strain evidence="1 2">1E1</strain>
    </source>
</reference>
<accession>A0ABT9GNE9</accession>
<dbReference type="Gene3D" id="3.10.20.30">
    <property type="match status" value="1"/>
</dbReference>
<dbReference type="CDD" id="cd00754">
    <property type="entry name" value="Ubl_MoaD"/>
    <property type="match status" value="1"/>
</dbReference>
<comment type="caution">
    <text evidence="1">The sequence shown here is derived from an EMBL/GenBank/DDBJ whole genome shotgun (WGS) entry which is preliminary data.</text>
</comment>
<dbReference type="RefSeq" id="WP_305944615.1">
    <property type="nucleotide sequence ID" value="NZ_JAUZVY010000002.1"/>
</dbReference>
<protein>
    <submittedName>
        <fullName evidence="1">MoaD/ThiS family protein</fullName>
    </submittedName>
</protein>
<dbReference type="Proteomes" id="UP001236258">
    <property type="component" value="Unassembled WGS sequence"/>
</dbReference>
<dbReference type="InterPro" id="IPR016155">
    <property type="entry name" value="Mopterin_synth/thiamin_S_b"/>
</dbReference>
<name>A0ABT9GNE9_9GAMM</name>
<dbReference type="EMBL" id="JAUZVY010000002">
    <property type="protein sequence ID" value="MDP4528477.1"/>
    <property type="molecule type" value="Genomic_DNA"/>
</dbReference>
<sequence>MIKVLFFAALRERLNTAALELDSSSFEHDASAAAVLKHLQSRSADWQQELSRQDLLCAVNQQLCPLHTKVNPGDELAFFPPVTGG</sequence>
<dbReference type="Pfam" id="PF02597">
    <property type="entry name" value="ThiS"/>
    <property type="match status" value="1"/>
</dbReference>